<evidence type="ECO:0000313" key="3">
    <source>
        <dbReference type="Proteomes" id="UP000295447"/>
    </source>
</evidence>
<feature type="domain" description="DUF4440" evidence="1">
    <location>
        <begin position="53"/>
        <end position="122"/>
    </location>
</feature>
<sequence length="132" mass="14877">MSERAEFLKWVESELRDAEVAIHNGDGNPRRAIWSTQDPVTLFGAWKSATTAAGAEEVFHRLEQDFSDCTSYVHEVVSADAIGDLAYTIGYEHTSVSVNGEPRTYTLRVTQLYRREAGSWKVFHRHGDTLTT</sequence>
<keyword evidence="3" id="KW-1185">Reference proteome</keyword>
<accession>A0A4R7ZH64</accession>
<evidence type="ECO:0000313" key="2">
    <source>
        <dbReference type="EMBL" id="TDW15638.1"/>
    </source>
</evidence>
<name>A0A4R7ZH64_9ACTN</name>
<dbReference type="EMBL" id="SODF01000003">
    <property type="protein sequence ID" value="TDW15638.1"/>
    <property type="molecule type" value="Genomic_DNA"/>
</dbReference>
<dbReference type="Gene3D" id="3.10.450.50">
    <property type="match status" value="1"/>
</dbReference>
<dbReference type="RefSeq" id="WP_134123478.1">
    <property type="nucleotide sequence ID" value="NZ_SODF01000003.1"/>
</dbReference>
<dbReference type="SUPFAM" id="SSF54427">
    <property type="entry name" value="NTF2-like"/>
    <property type="match status" value="1"/>
</dbReference>
<reference evidence="2 3" key="1">
    <citation type="submission" date="2019-03" db="EMBL/GenBank/DDBJ databases">
        <title>Genomic Encyclopedia of Type Strains, Phase III (KMG-III): the genomes of soil and plant-associated and newly described type strains.</title>
        <authorList>
            <person name="Whitman W."/>
        </authorList>
    </citation>
    <scope>NUCLEOTIDE SEQUENCE [LARGE SCALE GENOMIC DNA]</scope>
    <source>
        <strain evidence="2 3">VKM Ac-2570</strain>
    </source>
</reference>
<evidence type="ECO:0000259" key="1">
    <source>
        <dbReference type="Pfam" id="PF14534"/>
    </source>
</evidence>
<comment type="caution">
    <text evidence="2">The sequence shown here is derived from an EMBL/GenBank/DDBJ whole genome shotgun (WGS) entry which is preliminary data.</text>
</comment>
<dbReference type="OrthoDB" id="1551077at2"/>
<dbReference type="InterPro" id="IPR027843">
    <property type="entry name" value="DUF4440"/>
</dbReference>
<proteinExistence type="predicted"/>
<dbReference type="Proteomes" id="UP000295447">
    <property type="component" value="Unassembled WGS sequence"/>
</dbReference>
<organism evidence="2 3">
    <name type="scientific">Kribbella kalugense</name>
    <dbReference type="NCBI Taxonomy" id="2512221"/>
    <lineage>
        <taxon>Bacteria</taxon>
        <taxon>Bacillati</taxon>
        <taxon>Actinomycetota</taxon>
        <taxon>Actinomycetes</taxon>
        <taxon>Propionibacteriales</taxon>
        <taxon>Kribbellaceae</taxon>
        <taxon>Kribbella</taxon>
    </lineage>
</organism>
<gene>
    <name evidence="2" type="ORF">EV650_7127</name>
</gene>
<dbReference type="AlphaFoldDB" id="A0A4R7ZH64"/>
<protein>
    <submittedName>
        <fullName evidence="2">SnoaL-like protein</fullName>
    </submittedName>
</protein>
<dbReference type="InterPro" id="IPR032710">
    <property type="entry name" value="NTF2-like_dom_sf"/>
</dbReference>
<dbReference type="Pfam" id="PF14534">
    <property type="entry name" value="DUF4440"/>
    <property type="match status" value="1"/>
</dbReference>